<evidence type="ECO:0000313" key="3">
    <source>
        <dbReference type="EMBL" id="TWI34326.1"/>
    </source>
</evidence>
<dbReference type="PANTHER" id="PTHR41795">
    <property type="entry name" value="EXOPOLYSACCHARIDE SYNTHESIS PROTEIN"/>
    <property type="match status" value="1"/>
</dbReference>
<sequence length="245" mass="26579">MDVSTKPEQPDPHDPADDDSPASHADLDDSDPALAARPRRIRRRAPRKRLSQILTTIAADNSRERISVRDLMAMMPGRALTGLILLFAAPNVVPGPPGLSTVLGLPLVYLTFQLMMGKKPWLPNLIAERSLMREDLAAMVDRIAPLLARVERLLRPRFYLLANRRAEHVVGAFCLLLSIILTLPVPLGNMLPALAISLMALGLLQRDGLWVAIGGATGVVSLFIVAGVVYALLKAAAFIIMSAFS</sequence>
<dbReference type="Proteomes" id="UP000316225">
    <property type="component" value="Unassembled WGS sequence"/>
</dbReference>
<feature type="region of interest" description="Disordered" evidence="1">
    <location>
        <begin position="1"/>
        <end position="42"/>
    </location>
</feature>
<dbReference type="InterPro" id="IPR010331">
    <property type="entry name" value="ExoD"/>
</dbReference>
<protein>
    <recommendedName>
        <fullName evidence="5">Exopolysaccharide synthesis protein ExoD</fullName>
    </recommendedName>
</protein>
<dbReference type="EMBL" id="VLKU01000005">
    <property type="protein sequence ID" value="TWI34326.1"/>
    <property type="molecule type" value="Genomic_DNA"/>
</dbReference>
<evidence type="ECO:0000256" key="1">
    <source>
        <dbReference type="SAM" id="MobiDB-lite"/>
    </source>
</evidence>
<accession>A0A562NRK1</accession>
<dbReference type="RefSeq" id="WP_145397666.1">
    <property type="nucleotide sequence ID" value="NZ_VLKU01000005.1"/>
</dbReference>
<dbReference type="OrthoDB" id="8550083at2"/>
<dbReference type="PIRSF" id="PIRSF033239">
    <property type="entry name" value="ExoD"/>
    <property type="match status" value="1"/>
</dbReference>
<evidence type="ECO:0000313" key="4">
    <source>
        <dbReference type="Proteomes" id="UP000316225"/>
    </source>
</evidence>
<name>A0A562NRK1_9RHOB</name>
<dbReference type="Pfam" id="PF06055">
    <property type="entry name" value="ExoD"/>
    <property type="match status" value="1"/>
</dbReference>
<keyword evidence="2" id="KW-0472">Membrane</keyword>
<keyword evidence="2" id="KW-1133">Transmembrane helix</keyword>
<proteinExistence type="predicted"/>
<dbReference type="AlphaFoldDB" id="A0A562NRK1"/>
<gene>
    <name evidence="3" type="ORF">IQ24_01843</name>
</gene>
<feature type="transmembrane region" description="Helical" evidence="2">
    <location>
        <begin position="169"/>
        <end position="188"/>
    </location>
</feature>
<evidence type="ECO:0008006" key="5">
    <source>
        <dbReference type="Google" id="ProtNLM"/>
    </source>
</evidence>
<keyword evidence="4" id="KW-1185">Reference proteome</keyword>
<organism evidence="3 4">
    <name type="scientific">Paracoccus sulfuroxidans</name>
    <dbReference type="NCBI Taxonomy" id="384678"/>
    <lineage>
        <taxon>Bacteria</taxon>
        <taxon>Pseudomonadati</taxon>
        <taxon>Pseudomonadota</taxon>
        <taxon>Alphaproteobacteria</taxon>
        <taxon>Rhodobacterales</taxon>
        <taxon>Paracoccaceae</taxon>
        <taxon>Paracoccus</taxon>
    </lineage>
</organism>
<comment type="caution">
    <text evidence="3">The sequence shown here is derived from an EMBL/GenBank/DDBJ whole genome shotgun (WGS) entry which is preliminary data.</text>
</comment>
<feature type="transmembrane region" description="Helical" evidence="2">
    <location>
        <begin position="208"/>
        <end position="233"/>
    </location>
</feature>
<reference evidence="3 4" key="1">
    <citation type="journal article" date="2015" name="Stand. Genomic Sci.">
        <title>Genomic Encyclopedia of Bacterial and Archaeal Type Strains, Phase III: the genomes of soil and plant-associated and newly described type strains.</title>
        <authorList>
            <person name="Whitman W.B."/>
            <person name="Woyke T."/>
            <person name="Klenk H.P."/>
            <person name="Zhou Y."/>
            <person name="Lilburn T.G."/>
            <person name="Beck B.J."/>
            <person name="De Vos P."/>
            <person name="Vandamme P."/>
            <person name="Eisen J.A."/>
            <person name="Garrity G."/>
            <person name="Hugenholtz P."/>
            <person name="Kyrpides N.C."/>
        </authorList>
    </citation>
    <scope>NUCLEOTIDE SEQUENCE [LARGE SCALE GENOMIC DNA]</scope>
    <source>
        <strain evidence="3 4">CGMCC 1.5364</strain>
    </source>
</reference>
<evidence type="ECO:0000256" key="2">
    <source>
        <dbReference type="SAM" id="Phobius"/>
    </source>
</evidence>
<dbReference type="PANTHER" id="PTHR41795:SF1">
    <property type="entry name" value="EXOPOLYSACCHARIDE SYNTHESIS PROTEIN"/>
    <property type="match status" value="1"/>
</dbReference>
<keyword evidence="2" id="KW-0812">Transmembrane</keyword>